<dbReference type="GO" id="GO:0016020">
    <property type="term" value="C:membrane"/>
    <property type="evidence" value="ECO:0007669"/>
    <property type="project" value="UniProtKB-SubCell"/>
</dbReference>
<keyword evidence="2" id="KW-0813">Transport</keyword>
<protein>
    <submittedName>
        <fullName evidence="7">NADH-ubiquinone oxidoreductase</fullName>
    </submittedName>
</protein>
<evidence type="ECO:0000313" key="9">
    <source>
        <dbReference type="Proteomes" id="UP000321960"/>
    </source>
</evidence>
<dbReference type="InterPro" id="IPR038532">
    <property type="entry name" value="NDUFS4-like_sf"/>
</dbReference>
<dbReference type="EMBL" id="BSPK01000084">
    <property type="protein sequence ID" value="GLS65858.1"/>
    <property type="molecule type" value="Genomic_DNA"/>
</dbReference>
<dbReference type="PANTHER" id="PTHR12219:SF8">
    <property type="entry name" value="NADH DEHYDROGENASE [UBIQUINONE] IRON-SULFUR PROTEIN 4, MITOCHONDRIAL"/>
    <property type="match status" value="1"/>
</dbReference>
<organism evidence="7 9">
    <name type="scientific">Methylobacterium oxalidis</name>
    <dbReference type="NCBI Taxonomy" id="944322"/>
    <lineage>
        <taxon>Bacteria</taxon>
        <taxon>Pseudomonadati</taxon>
        <taxon>Pseudomonadota</taxon>
        <taxon>Alphaproteobacteria</taxon>
        <taxon>Hyphomicrobiales</taxon>
        <taxon>Methylobacteriaceae</taxon>
        <taxon>Methylobacterium</taxon>
    </lineage>
</organism>
<comment type="caution">
    <text evidence="7">The sequence shown here is derived from an EMBL/GenBank/DDBJ whole genome shotgun (WGS) entry which is preliminary data.</text>
</comment>
<keyword evidence="6" id="KW-0472">Membrane</keyword>
<evidence type="ECO:0000256" key="1">
    <source>
        <dbReference type="ARBA" id="ARBA00004370"/>
    </source>
</evidence>
<evidence type="ECO:0000256" key="3">
    <source>
        <dbReference type="ARBA" id="ARBA00022660"/>
    </source>
</evidence>
<dbReference type="Proteomes" id="UP000321960">
    <property type="component" value="Unassembled WGS sequence"/>
</dbReference>
<dbReference type="AlphaFoldDB" id="A0A512IZ13"/>
<reference evidence="8" key="4">
    <citation type="submission" date="2023-01" db="EMBL/GenBank/DDBJ databases">
        <title>Draft genome sequence of Methylobacterium oxalidis strain NBRC 107715.</title>
        <authorList>
            <person name="Sun Q."/>
            <person name="Mori K."/>
        </authorList>
    </citation>
    <scope>NUCLEOTIDE SEQUENCE</scope>
    <source>
        <strain evidence="8">NBRC 107715</strain>
    </source>
</reference>
<reference evidence="7 9" key="3">
    <citation type="submission" date="2019-07" db="EMBL/GenBank/DDBJ databases">
        <title>Whole genome shotgun sequence of Methylobacterium oxalidis NBRC 107715.</title>
        <authorList>
            <person name="Hosoyama A."/>
            <person name="Uohara A."/>
            <person name="Ohji S."/>
            <person name="Ichikawa N."/>
        </authorList>
    </citation>
    <scope>NUCLEOTIDE SEQUENCE [LARGE SCALE GENOMIC DNA]</scope>
    <source>
        <strain evidence="7 9">NBRC 107715</strain>
    </source>
</reference>
<evidence type="ECO:0000256" key="6">
    <source>
        <dbReference type="ARBA" id="ARBA00023136"/>
    </source>
</evidence>
<gene>
    <name evidence="8" type="ORF">GCM10007888_42400</name>
    <name evidence="7" type="ORF">MOX02_09630</name>
</gene>
<reference evidence="8" key="1">
    <citation type="journal article" date="2014" name="Int. J. Syst. Evol. Microbiol.">
        <title>Complete genome of a new Firmicutes species belonging to the dominant human colonic microbiota ('Ruminococcus bicirculans') reveals two chromosomes and a selective capacity to utilize plant glucans.</title>
        <authorList>
            <consortium name="NISC Comparative Sequencing Program"/>
            <person name="Wegmann U."/>
            <person name="Louis P."/>
            <person name="Goesmann A."/>
            <person name="Henrissat B."/>
            <person name="Duncan S.H."/>
            <person name="Flint H.J."/>
        </authorList>
    </citation>
    <scope>NUCLEOTIDE SEQUENCE</scope>
    <source>
        <strain evidence="8">NBRC 107715</strain>
    </source>
</reference>
<evidence type="ECO:0000313" key="7">
    <source>
        <dbReference type="EMBL" id="GEP02925.1"/>
    </source>
</evidence>
<comment type="subcellular location">
    <subcellularLocation>
        <location evidence="1">Membrane</location>
    </subcellularLocation>
</comment>
<dbReference type="InterPro" id="IPR006885">
    <property type="entry name" value="NADH_UbQ_FeS_4_mit-like"/>
</dbReference>
<evidence type="ECO:0000256" key="2">
    <source>
        <dbReference type="ARBA" id="ARBA00022448"/>
    </source>
</evidence>
<dbReference type="RefSeq" id="WP_147024660.1">
    <property type="nucleotide sequence ID" value="NZ_BJZU01000014.1"/>
</dbReference>
<proteinExistence type="predicted"/>
<dbReference type="GO" id="GO:0022900">
    <property type="term" value="P:electron transport chain"/>
    <property type="evidence" value="ECO:0007669"/>
    <property type="project" value="InterPro"/>
</dbReference>
<name>A0A512IZ13_9HYPH</name>
<dbReference type="EMBL" id="BJZU01000014">
    <property type="protein sequence ID" value="GEP02925.1"/>
    <property type="molecule type" value="Genomic_DNA"/>
</dbReference>
<keyword evidence="10" id="KW-1185">Reference proteome</keyword>
<evidence type="ECO:0000313" key="8">
    <source>
        <dbReference type="EMBL" id="GLS65858.1"/>
    </source>
</evidence>
<evidence type="ECO:0000256" key="5">
    <source>
        <dbReference type="ARBA" id="ARBA00022982"/>
    </source>
</evidence>
<keyword evidence="3" id="KW-0679">Respiratory chain</keyword>
<evidence type="ECO:0000256" key="4">
    <source>
        <dbReference type="ARBA" id="ARBA00022946"/>
    </source>
</evidence>
<dbReference type="Gene3D" id="3.30.160.190">
    <property type="entry name" value="atu1810 like domain"/>
    <property type="match status" value="1"/>
</dbReference>
<dbReference type="Pfam" id="PF04800">
    <property type="entry name" value="NDUS4"/>
    <property type="match status" value="1"/>
</dbReference>
<sequence>MSSARIFQPSKDASQSGLARTKTWLLEFDQTSPRETDPLMGWVGSSDMLQQVRLEFDTKEEAVAYAKRAGIAYRVEEPHKPIMRKGLSYSDNFKFNRTAPWTH</sequence>
<keyword evidence="4" id="KW-0809">Transit peptide</keyword>
<keyword evidence="7" id="KW-0830">Ubiquinone</keyword>
<dbReference type="PANTHER" id="PTHR12219">
    <property type="entry name" value="NADH-UBIQUINONE OXIDOREDUCTASE"/>
    <property type="match status" value="1"/>
</dbReference>
<reference evidence="10" key="2">
    <citation type="journal article" date="2019" name="Int. J. Syst. Evol. Microbiol.">
        <title>The Global Catalogue of Microorganisms (GCM) 10K type strain sequencing project: providing services to taxonomists for standard genome sequencing and annotation.</title>
        <authorList>
            <consortium name="The Broad Institute Genomics Platform"/>
            <consortium name="The Broad Institute Genome Sequencing Center for Infectious Disease"/>
            <person name="Wu L."/>
            <person name="Ma J."/>
        </authorList>
    </citation>
    <scope>NUCLEOTIDE SEQUENCE [LARGE SCALE GENOMIC DNA]</scope>
    <source>
        <strain evidence="10">NBRC 107715</strain>
    </source>
</reference>
<keyword evidence="5" id="KW-0249">Electron transport</keyword>
<dbReference type="Proteomes" id="UP001156856">
    <property type="component" value="Unassembled WGS sequence"/>
</dbReference>
<dbReference type="OrthoDB" id="9799572at2"/>
<evidence type="ECO:0000313" key="10">
    <source>
        <dbReference type="Proteomes" id="UP001156856"/>
    </source>
</evidence>
<accession>A0A512IZ13</accession>